<feature type="domain" description="F-box protein At3g26010-like beta-propeller" evidence="1">
    <location>
        <begin position="83"/>
        <end position="347"/>
    </location>
</feature>
<dbReference type="InterPro" id="IPR055290">
    <property type="entry name" value="At3g26010-like"/>
</dbReference>
<feature type="non-terminal residue" evidence="2">
    <location>
        <position position="365"/>
    </location>
</feature>
<evidence type="ECO:0000313" key="3">
    <source>
        <dbReference type="Proteomes" id="UP000237000"/>
    </source>
</evidence>
<dbReference type="Proteomes" id="UP000237000">
    <property type="component" value="Unassembled WGS sequence"/>
</dbReference>
<evidence type="ECO:0000313" key="2">
    <source>
        <dbReference type="EMBL" id="PON95620.1"/>
    </source>
</evidence>
<dbReference type="InParanoid" id="A0A2P5FCV3"/>
<dbReference type="PANTHER" id="PTHR35546:SF130">
    <property type="entry name" value="EXPRESSED PROTEIN"/>
    <property type="match status" value="1"/>
</dbReference>
<accession>A0A2P5FCV3</accession>
<dbReference type="PANTHER" id="PTHR35546">
    <property type="entry name" value="F-BOX PROTEIN INTERACTION DOMAIN PROTEIN-RELATED"/>
    <property type="match status" value="1"/>
</dbReference>
<dbReference type="InterPro" id="IPR056592">
    <property type="entry name" value="Beta-prop_At3g26010-like"/>
</dbReference>
<name>A0A2P5FCV3_TREOI</name>
<dbReference type="AlphaFoldDB" id="A0A2P5FCV3"/>
<dbReference type="EMBL" id="JXTC01000043">
    <property type="protein sequence ID" value="PON95620.1"/>
    <property type="molecule type" value="Genomic_DNA"/>
</dbReference>
<proteinExistence type="predicted"/>
<evidence type="ECO:0000259" key="1">
    <source>
        <dbReference type="Pfam" id="PF24750"/>
    </source>
</evidence>
<comment type="caution">
    <text evidence="2">The sequence shown here is derived from an EMBL/GenBank/DDBJ whole genome shotgun (WGS) entry which is preliminary data.</text>
</comment>
<dbReference type="FunCoup" id="A0A2P5FCV3">
    <property type="interactions" value="130"/>
</dbReference>
<keyword evidence="3" id="KW-1185">Reference proteome</keyword>
<dbReference type="OrthoDB" id="1160067at2759"/>
<gene>
    <name evidence="2" type="ORF">TorRG33x02_084490</name>
</gene>
<protein>
    <recommendedName>
        <fullName evidence="1">F-box protein At3g26010-like beta-propeller domain-containing protein</fullName>
    </recommendedName>
</protein>
<sequence length="365" mass="42641">VNCSAVCKRWLSIINSVHFRNKKLQRHQSQSQPLPCTFLFRNHGNGDSISIPFYEYFTEESKILHRNDTSSSSYLDFLPWEKVRIHSSFNDLLLLSRWYEYGRHFMICNPFTKQWIELPQPHIHVCASIETGGAGLFCEPIKPPPPQQQQHPLKLDLYRYKVMIMCHWCHHENGEVEFCALTYCSEIGTWRESTFSLHQRTLNSNTPVACNGLLYWLVGSTEEETVDGIFAFDPSKLTDHNPSYGQFVNFPSGLLQGKWCSYDINVRLGLVQGRLRLSQLHITKRNGFVLKIWELNYGNNFNYDNSSDGDGSSRVWTLVHDVRVKKWIDKRQHVIAFHPENGNVIFLLFNCRHIYQYDIGEEMMK</sequence>
<feature type="non-terminal residue" evidence="2">
    <location>
        <position position="1"/>
    </location>
</feature>
<organism evidence="2 3">
    <name type="scientific">Trema orientale</name>
    <name type="common">Charcoal tree</name>
    <name type="synonym">Celtis orientalis</name>
    <dbReference type="NCBI Taxonomy" id="63057"/>
    <lineage>
        <taxon>Eukaryota</taxon>
        <taxon>Viridiplantae</taxon>
        <taxon>Streptophyta</taxon>
        <taxon>Embryophyta</taxon>
        <taxon>Tracheophyta</taxon>
        <taxon>Spermatophyta</taxon>
        <taxon>Magnoliopsida</taxon>
        <taxon>eudicotyledons</taxon>
        <taxon>Gunneridae</taxon>
        <taxon>Pentapetalae</taxon>
        <taxon>rosids</taxon>
        <taxon>fabids</taxon>
        <taxon>Rosales</taxon>
        <taxon>Cannabaceae</taxon>
        <taxon>Trema</taxon>
    </lineage>
</organism>
<reference evidence="3" key="1">
    <citation type="submission" date="2016-06" db="EMBL/GenBank/DDBJ databases">
        <title>Parallel loss of symbiosis genes in relatives of nitrogen-fixing non-legume Parasponia.</title>
        <authorList>
            <person name="Van Velzen R."/>
            <person name="Holmer R."/>
            <person name="Bu F."/>
            <person name="Rutten L."/>
            <person name="Van Zeijl A."/>
            <person name="Liu W."/>
            <person name="Santuari L."/>
            <person name="Cao Q."/>
            <person name="Sharma T."/>
            <person name="Shen D."/>
            <person name="Roswanjaya Y."/>
            <person name="Wardhani T."/>
            <person name="Kalhor M.S."/>
            <person name="Jansen J."/>
            <person name="Van den Hoogen J."/>
            <person name="Gungor B."/>
            <person name="Hartog M."/>
            <person name="Hontelez J."/>
            <person name="Verver J."/>
            <person name="Yang W.-C."/>
            <person name="Schijlen E."/>
            <person name="Repin R."/>
            <person name="Schilthuizen M."/>
            <person name="Schranz E."/>
            <person name="Heidstra R."/>
            <person name="Miyata K."/>
            <person name="Fedorova E."/>
            <person name="Kohlen W."/>
            <person name="Bisseling T."/>
            <person name="Smit S."/>
            <person name="Geurts R."/>
        </authorList>
    </citation>
    <scope>NUCLEOTIDE SEQUENCE [LARGE SCALE GENOMIC DNA]</scope>
    <source>
        <strain evidence="3">cv. RG33-2</strain>
    </source>
</reference>
<dbReference type="Pfam" id="PF24750">
    <property type="entry name" value="b-prop_At3g26010-like"/>
    <property type="match status" value="1"/>
</dbReference>